<dbReference type="InterPro" id="IPR012341">
    <property type="entry name" value="6hp_glycosidase-like_sf"/>
</dbReference>
<dbReference type="GO" id="GO:0005975">
    <property type="term" value="P:carbohydrate metabolic process"/>
    <property type="evidence" value="ECO:0007669"/>
    <property type="project" value="InterPro"/>
</dbReference>
<dbReference type="Proteomes" id="UP000652567">
    <property type="component" value="Unassembled WGS sequence"/>
</dbReference>
<dbReference type="SUPFAM" id="SSF48208">
    <property type="entry name" value="Six-hairpin glycosidases"/>
    <property type="match status" value="1"/>
</dbReference>
<name>A0A928V544_9GAMM</name>
<gene>
    <name evidence="1" type="ORF">C4F51_17420</name>
</gene>
<evidence type="ECO:0000313" key="1">
    <source>
        <dbReference type="EMBL" id="MBE8718958.1"/>
    </source>
</evidence>
<reference evidence="1" key="1">
    <citation type="submission" date="2018-07" db="EMBL/GenBank/DDBJ databases">
        <title>Genome assembly of strain Ka43.</title>
        <authorList>
            <person name="Kukolya J."/>
            <person name="Nagy I."/>
            <person name="Horvath B."/>
            <person name="Toth A."/>
        </authorList>
    </citation>
    <scope>NUCLEOTIDE SEQUENCE</scope>
    <source>
        <strain evidence="1">KB43</strain>
    </source>
</reference>
<dbReference type="AlphaFoldDB" id="A0A928V544"/>
<sequence length="345" mass="39685">MNTFQHLPLLLQQQLTDAAAFIERQQLPDGCIPWFSQGKCDPWDMVEAAMGLTVAGKLLPAKAAYQWLSEQQLDDGSWFAHYQHNQPQEQHHRETHFVAYIATGIWHYYLATGDHPFLQRHFPMVTKAINFVLAHQAPDGEIYWAVNEAGESQRDALVTACASIYKSLECALDIADALATPQHHWQQAREKLGECLRNKPYCFDRTWESKERFSMDWFYPVLAGVYSQEEAQQRLQQRWHVFVEEPVGCRCVSDEPWVTIAESCELTLALVSIGENDKAEKIFTQLQRWQDEDGGYWTGFNFRDQVIWPDEKTSWTAGAVLLAADALYNLTPASQLFQNCYETIT</sequence>
<dbReference type="InterPro" id="IPR008928">
    <property type="entry name" value="6-hairpin_glycosidase_sf"/>
</dbReference>
<organism evidence="1 2">
    <name type="scientific">Cellvibrio polysaccharolyticus</name>
    <dbReference type="NCBI Taxonomy" id="2082724"/>
    <lineage>
        <taxon>Bacteria</taxon>
        <taxon>Pseudomonadati</taxon>
        <taxon>Pseudomonadota</taxon>
        <taxon>Gammaproteobacteria</taxon>
        <taxon>Cellvibrionales</taxon>
        <taxon>Cellvibrionaceae</taxon>
        <taxon>Cellvibrio</taxon>
    </lineage>
</organism>
<protein>
    <submittedName>
        <fullName evidence="1">Prenyltransferase</fullName>
    </submittedName>
</protein>
<evidence type="ECO:0000313" key="2">
    <source>
        <dbReference type="Proteomes" id="UP000652567"/>
    </source>
</evidence>
<accession>A0A928V544</accession>
<dbReference type="CDD" id="cd00688">
    <property type="entry name" value="ISOPREN_C2_like"/>
    <property type="match status" value="1"/>
</dbReference>
<dbReference type="Gene3D" id="1.50.10.10">
    <property type="match status" value="1"/>
</dbReference>
<dbReference type="EMBL" id="PRDL01000001">
    <property type="protein sequence ID" value="MBE8718958.1"/>
    <property type="molecule type" value="Genomic_DNA"/>
</dbReference>
<comment type="caution">
    <text evidence="1">The sequence shown here is derived from an EMBL/GenBank/DDBJ whole genome shotgun (WGS) entry which is preliminary data.</text>
</comment>
<keyword evidence="2" id="KW-1185">Reference proteome</keyword>
<proteinExistence type="predicted"/>
<dbReference type="RefSeq" id="WP_193911940.1">
    <property type="nucleotide sequence ID" value="NZ_PRDL01000001.1"/>
</dbReference>